<dbReference type="RefSeq" id="WP_038586106.1">
    <property type="nucleotide sequence ID" value="NZ_HG938353.1"/>
</dbReference>
<dbReference type="SUPFAM" id="SSF52540">
    <property type="entry name" value="P-loop containing nucleoside triphosphate hydrolases"/>
    <property type="match status" value="1"/>
</dbReference>
<keyword evidence="10" id="KW-1185">Reference proteome</keyword>
<gene>
    <name evidence="9" type="primary">appD</name>
    <name evidence="9" type="ORF">RG540_CH14600</name>
</gene>
<dbReference type="Pfam" id="PF00005">
    <property type="entry name" value="ABC_tran"/>
    <property type="match status" value="1"/>
</dbReference>
<evidence type="ECO:0000256" key="3">
    <source>
        <dbReference type="ARBA" id="ARBA00022448"/>
    </source>
</evidence>
<dbReference type="InterPro" id="IPR003593">
    <property type="entry name" value="AAA+_ATPase"/>
</dbReference>
<name>A0A068SP59_NEOGA</name>
<organism evidence="9 10">
    <name type="scientific">Neorhizobium galegae bv. orientalis str. HAMBI 540</name>
    <dbReference type="NCBI Taxonomy" id="1028800"/>
    <lineage>
        <taxon>Bacteria</taxon>
        <taxon>Pseudomonadati</taxon>
        <taxon>Pseudomonadota</taxon>
        <taxon>Alphaproteobacteria</taxon>
        <taxon>Hyphomicrobiales</taxon>
        <taxon>Rhizobiaceae</taxon>
        <taxon>Rhizobium/Agrobacterium group</taxon>
        <taxon>Neorhizobium</taxon>
    </lineage>
</organism>
<dbReference type="InterPro" id="IPR027417">
    <property type="entry name" value="P-loop_NTPase"/>
</dbReference>
<dbReference type="GO" id="GO:0055085">
    <property type="term" value="P:transmembrane transport"/>
    <property type="evidence" value="ECO:0007669"/>
    <property type="project" value="UniProtKB-ARBA"/>
</dbReference>
<evidence type="ECO:0000256" key="1">
    <source>
        <dbReference type="ARBA" id="ARBA00004417"/>
    </source>
</evidence>
<dbReference type="Gene3D" id="3.40.50.300">
    <property type="entry name" value="P-loop containing nucleotide triphosphate hydrolases"/>
    <property type="match status" value="1"/>
</dbReference>
<dbReference type="GeneID" id="24255906"/>
<dbReference type="SMART" id="SM00382">
    <property type="entry name" value="AAA"/>
    <property type="match status" value="1"/>
</dbReference>
<dbReference type="OrthoDB" id="9815712at2"/>
<reference evidence="10" key="1">
    <citation type="journal article" date="2014" name="BMC Genomics">
        <title>Genome sequencing of two Neorhizobium galegae strains reveals a noeT gene responsible for the unusual acetylation of the nodulation factors.</title>
        <authorList>
            <person name="Osterman J."/>
            <person name="Marsh J."/>
            <person name="Laine P.K."/>
            <person name="Zeng Z."/>
            <person name="Alatalo E."/>
            <person name="Sullivan J.T."/>
            <person name="Young J.P."/>
            <person name="Thomas-Oates J."/>
            <person name="Paulin L."/>
            <person name="Lindstrom K."/>
        </authorList>
    </citation>
    <scope>NUCLEOTIDE SEQUENCE [LARGE SCALE GENOMIC DNA]</scope>
    <source>
        <strain evidence="10">HAMBI 540</strain>
    </source>
</reference>
<dbReference type="InterPro" id="IPR013563">
    <property type="entry name" value="Oligopep_ABC_C"/>
</dbReference>
<dbReference type="GO" id="GO:0015833">
    <property type="term" value="P:peptide transport"/>
    <property type="evidence" value="ECO:0007669"/>
    <property type="project" value="InterPro"/>
</dbReference>
<dbReference type="EMBL" id="HG938353">
    <property type="protein sequence ID" value="CDN47639.1"/>
    <property type="molecule type" value="Genomic_DNA"/>
</dbReference>
<accession>A0A068SP59</accession>
<keyword evidence="6 9" id="KW-0067">ATP-binding</keyword>
<keyword evidence="3" id="KW-0813">Transport</keyword>
<comment type="subcellular location">
    <subcellularLocation>
        <location evidence="1">Cell inner membrane</location>
        <topology evidence="1">Peripheral membrane protein</topology>
    </subcellularLocation>
</comment>
<dbReference type="PROSITE" id="PS00211">
    <property type="entry name" value="ABC_TRANSPORTER_1"/>
    <property type="match status" value="1"/>
</dbReference>
<evidence type="ECO:0000313" key="10">
    <source>
        <dbReference type="Proteomes" id="UP000028181"/>
    </source>
</evidence>
<dbReference type="KEGG" id="ngg:RG540_CH14600"/>
<protein>
    <submittedName>
        <fullName evidence="9">Oligopeptide ABC transporter, ATP-binding protein AppD</fullName>
    </submittedName>
</protein>
<dbReference type="InterPro" id="IPR003439">
    <property type="entry name" value="ABC_transporter-like_ATP-bd"/>
</dbReference>
<evidence type="ECO:0000256" key="7">
    <source>
        <dbReference type="ARBA" id="ARBA00023136"/>
    </source>
</evidence>
<dbReference type="PATRIC" id="fig|1028800.3.peg.1471"/>
<dbReference type="PANTHER" id="PTHR43297">
    <property type="entry name" value="OLIGOPEPTIDE TRANSPORT ATP-BINDING PROTEIN APPD"/>
    <property type="match status" value="1"/>
</dbReference>
<dbReference type="Proteomes" id="UP000028181">
    <property type="component" value="Chromosome I"/>
</dbReference>
<evidence type="ECO:0000256" key="2">
    <source>
        <dbReference type="ARBA" id="ARBA00005417"/>
    </source>
</evidence>
<dbReference type="NCBIfam" id="TIGR01727">
    <property type="entry name" value="oligo_HPY"/>
    <property type="match status" value="1"/>
</dbReference>
<dbReference type="eggNOG" id="COG0444">
    <property type="taxonomic scope" value="Bacteria"/>
</dbReference>
<comment type="similarity">
    <text evidence="2">Belongs to the ABC transporter superfamily.</text>
</comment>
<dbReference type="HOGENOM" id="CLU_000604_1_23_5"/>
<proteinExistence type="inferred from homology"/>
<dbReference type="AlphaFoldDB" id="A0A068SP59"/>
<evidence type="ECO:0000256" key="5">
    <source>
        <dbReference type="ARBA" id="ARBA00022741"/>
    </source>
</evidence>
<keyword evidence="7" id="KW-0472">Membrane</keyword>
<keyword evidence="5" id="KW-0547">Nucleotide-binding</keyword>
<keyword evidence="4" id="KW-1003">Cell membrane</keyword>
<dbReference type="InterPro" id="IPR050388">
    <property type="entry name" value="ABC_Ni/Peptide_Import"/>
</dbReference>
<evidence type="ECO:0000313" key="9">
    <source>
        <dbReference type="EMBL" id="CDN47639.1"/>
    </source>
</evidence>
<feature type="domain" description="ABC transporter" evidence="8">
    <location>
        <begin position="16"/>
        <end position="266"/>
    </location>
</feature>
<dbReference type="FunFam" id="3.40.50.300:FF:000016">
    <property type="entry name" value="Oligopeptide ABC transporter ATP-binding component"/>
    <property type="match status" value="1"/>
</dbReference>
<dbReference type="GO" id="GO:0005886">
    <property type="term" value="C:plasma membrane"/>
    <property type="evidence" value="ECO:0007669"/>
    <property type="project" value="UniProtKB-SubCell"/>
</dbReference>
<dbReference type="GO" id="GO:0005524">
    <property type="term" value="F:ATP binding"/>
    <property type="evidence" value="ECO:0007669"/>
    <property type="project" value="UniProtKB-KW"/>
</dbReference>
<dbReference type="PANTHER" id="PTHR43297:SF2">
    <property type="entry name" value="DIPEPTIDE TRANSPORT ATP-BINDING PROTEIN DPPD"/>
    <property type="match status" value="1"/>
</dbReference>
<dbReference type="CDD" id="cd03257">
    <property type="entry name" value="ABC_NikE_OppD_transporters"/>
    <property type="match status" value="1"/>
</dbReference>
<dbReference type="InterPro" id="IPR017871">
    <property type="entry name" value="ABC_transporter-like_CS"/>
</dbReference>
<sequence length="343" mass="37563">MQQLAETMVASQDALLDIQNLTLSLRDQSGWVEVLNNVSLSVKPKEILGVVGESGCGKSMTALSILRLLPPRDSRLGGKIMFGGQNLVSCSESQMNRIRGRHISMIFQEPMSALDPVFTVGYQIEETLQRHFKLDRREAAERAIAALDSVGIASPRHVATLYPMNLSGGMRQRVMIAMALVCEPRLLIADEPTTALDVTIQAQIMDLLLGLADRTGTAIMFITHNLGLVAQTCHRMVTMYAGQVVEGGPVRDVIAGPRHPYTAGLLHSIPDSNRARGTLPSIAGRVPSLRHMPKGCRFGPRCSYSTQPCELPQSIESEGIEDIDRREVRCNRWEELALRGVGA</sequence>
<evidence type="ECO:0000256" key="4">
    <source>
        <dbReference type="ARBA" id="ARBA00022475"/>
    </source>
</evidence>
<dbReference type="Pfam" id="PF08352">
    <property type="entry name" value="oligo_HPY"/>
    <property type="match status" value="1"/>
</dbReference>
<dbReference type="GO" id="GO:0016887">
    <property type="term" value="F:ATP hydrolysis activity"/>
    <property type="evidence" value="ECO:0007669"/>
    <property type="project" value="InterPro"/>
</dbReference>
<evidence type="ECO:0000256" key="6">
    <source>
        <dbReference type="ARBA" id="ARBA00022840"/>
    </source>
</evidence>
<dbReference type="PROSITE" id="PS50893">
    <property type="entry name" value="ABC_TRANSPORTER_2"/>
    <property type="match status" value="1"/>
</dbReference>
<evidence type="ECO:0000259" key="8">
    <source>
        <dbReference type="PROSITE" id="PS50893"/>
    </source>
</evidence>